<keyword evidence="4 8" id="KW-1003">Cell membrane</keyword>
<keyword evidence="5 8" id="KW-0812">Transmembrane</keyword>
<proteinExistence type="inferred from homology"/>
<organism evidence="9">
    <name type="scientific">Lyngbya confervoides BDU141951</name>
    <dbReference type="NCBI Taxonomy" id="1574623"/>
    <lineage>
        <taxon>Bacteria</taxon>
        <taxon>Bacillati</taxon>
        <taxon>Cyanobacteriota</taxon>
        <taxon>Cyanophyceae</taxon>
        <taxon>Oscillatoriophycideae</taxon>
        <taxon>Oscillatoriales</taxon>
        <taxon>Microcoleaceae</taxon>
        <taxon>Lyngbya</taxon>
    </lineage>
</organism>
<evidence type="ECO:0000256" key="6">
    <source>
        <dbReference type="ARBA" id="ARBA00022989"/>
    </source>
</evidence>
<dbReference type="GO" id="GO:0005886">
    <property type="term" value="C:plasma membrane"/>
    <property type="evidence" value="ECO:0007669"/>
    <property type="project" value="UniProtKB-SubCell"/>
</dbReference>
<evidence type="ECO:0000256" key="2">
    <source>
        <dbReference type="ARBA" id="ARBA00005697"/>
    </source>
</evidence>
<evidence type="ECO:0000256" key="3">
    <source>
        <dbReference type="ARBA" id="ARBA00022448"/>
    </source>
</evidence>
<dbReference type="GO" id="GO:0005345">
    <property type="term" value="F:purine nucleobase transmembrane transporter activity"/>
    <property type="evidence" value="ECO:0007669"/>
    <property type="project" value="TreeGrafter"/>
</dbReference>
<dbReference type="PANTHER" id="PTHR43337">
    <property type="entry name" value="XANTHINE/URACIL PERMEASE C887.17-RELATED"/>
    <property type="match status" value="1"/>
</dbReference>
<keyword evidence="7 8" id="KW-0472">Membrane</keyword>
<dbReference type="PIRSF" id="PIRSF005353">
    <property type="entry name" value="PbuG"/>
    <property type="match status" value="1"/>
</dbReference>
<reference evidence="9" key="3">
    <citation type="submission" date="2020-02" db="EMBL/GenBank/DDBJ databases">
        <authorList>
            <person name="Sarangi A.N."/>
            <person name="Ghosh S."/>
            <person name="Mukherjee M."/>
            <person name="Tripathy S."/>
        </authorList>
    </citation>
    <scope>NUCLEOTIDE SEQUENCE</scope>
    <source>
        <strain evidence="9">BDU141951</strain>
    </source>
</reference>
<evidence type="ECO:0000256" key="4">
    <source>
        <dbReference type="ARBA" id="ARBA00022475"/>
    </source>
</evidence>
<dbReference type="Pfam" id="PF00860">
    <property type="entry name" value="Xan_ur_permease"/>
    <property type="match status" value="1"/>
</dbReference>
<evidence type="ECO:0000256" key="7">
    <source>
        <dbReference type="ARBA" id="ARBA00023136"/>
    </source>
</evidence>
<dbReference type="PANTHER" id="PTHR43337:SF1">
    <property type="entry name" value="XANTHINE_URACIL PERMEASE C887.17-RELATED"/>
    <property type="match status" value="1"/>
</dbReference>
<comment type="caution">
    <text evidence="9">The sequence shown here is derived from an EMBL/GenBank/DDBJ whole genome shotgun (WGS) entry which is preliminary data.</text>
</comment>
<evidence type="ECO:0000256" key="5">
    <source>
        <dbReference type="ARBA" id="ARBA00022692"/>
    </source>
</evidence>
<dbReference type="InterPro" id="IPR006043">
    <property type="entry name" value="NCS2"/>
</dbReference>
<gene>
    <name evidence="9" type="ORF">QQ91_008885</name>
</gene>
<dbReference type="InterPro" id="IPR026033">
    <property type="entry name" value="Azg-like_bact_archaea"/>
</dbReference>
<dbReference type="InterPro" id="IPR045018">
    <property type="entry name" value="Azg-like"/>
</dbReference>
<sequence length="465" mass="48283">MTNSSPEPAPTPGAIAQFFDFEGLQTNLRTEIIAGITTFITMGYILVVNPAYLSNAIFLQESGDLFGELVVATGVSAMIATLIMGIVAKYPIALAPGMGLNAFFAYSVVLELGIDWRVALAAVFIEGLIFIGLTLTNLRAAIITAIPECLKRAVAAGIGLFIAYIALSGDPEFGGAGIIVASEATITTLGNLAQPETLMAVIGIVITSAFVARRVKGGLLWGILATAILGWILQITPAPQGIVGLPIWPKDLLGQAFVGLGQIGSAGIANFLAVLFVFLFVDLFDTIGTLSGIGIQAGYIDEDGNLPRANQALMADAIGTTAGALLGTSTVTSYIESAAGISEGGRSGFAAVVSAGCFFLSIFFIPLISAIPGYATAPALIIVGVLMMGSITGIRWSDPAESIPSFLTILLMPLTFSIAEGLAVGFIMYPLVKAFQGKAHEVNWVVWLLAAIFVARFVLLGLGIA</sequence>
<comment type="similarity">
    <text evidence="2 8">Belongs to the nucleobase:cation symporter-2 (NCS2) (TC 2.A.40) family. Azg-like subfamily.</text>
</comment>
<dbReference type="AlphaFoldDB" id="A0A0C1UP37"/>
<name>A0A0C1UP37_9CYAN</name>
<evidence type="ECO:0000256" key="1">
    <source>
        <dbReference type="ARBA" id="ARBA00004651"/>
    </source>
</evidence>
<evidence type="ECO:0000256" key="8">
    <source>
        <dbReference type="PIRNR" id="PIRNR005353"/>
    </source>
</evidence>
<comment type="subcellular location">
    <subcellularLocation>
        <location evidence="1 8">Cell membrane</location>
        <topology evidence="1 8">Multi-pass membrane protein</topology>
    </subcellularLocation>
</comment>
<accession>A0A0C1UP37</accession>
<evidence type="ECO:0000313" key="9">
    <source>
        <dbReference type="EMBL" id="NEV67233.1"/>
    </source>
</evidence>
<keyword evidence="6 8" id="KW-1133">Transmembrane helix</keyword>
<protein>
    <submittedName>
        <fullName evidence="9">NCS2 family permease</fullName>
    </submittedName>
</protein>
<reference evidence="9" key="1">
    <citation type="submission" date="2014-11" db="EMBL/GenBank/DDBJ databases">
        <authorList>
            <person name="Malar M.C."/>
            <person name="Sen D."/>
            <person name="Tripathy S."/>
        </authorList>
    </citation>
    <scope>NUCLEOTIDE SEQUENCE</scope>
    <source>
        <strain evidence="9">BDU141951</strain>
    </source>
</reference>
<reference evidence="9" key="2">
    <citation type="journal article" date="2015" name="Genome Announc.">
        <title>Draft Genome Sequence of Filamentous Marine Cyanobacterium Lyngbya confervoides Strain BDU141951.</title>
        <authorList>
            <person name="Chandrababunaidu M.M."/>
            <person name="Sen D."/>
            <person name="Tripathy S."/>
        </authorList>
    </citation>
    <scope>NUCLEOTIDE SEQUENCE</scope>
    <source>
        <strain evidence="9">BDU141951</strain>
    </source>
</reference>
<keyword evidence="3 8" id="KW-0813">Transport</keyword>
<dbReference type="EMBL" id="JTHE02000003">
    <property type="protein sequence ID" value="NEV67233.1"/>
    <property type="molecule type" value="Genomic_DNA"/>
</dbReference>